<dbReference type="PANTHER" id="PTHR37306">
    <property type="entry name" value="COLICIN V PRODUCTION PROTEIN"/>
    <property type="match status" value="1"/>
</dbReference>
<comment type="subcellular location">
    <subcellularLocation>
        <location evidence="1">Membrane</location>
        <topology evidence="1">Multi-pass membrane protein</topology>
    </subcellularLocation>
</comment>
<evidence type="ECO:0000313" key="7">
    <source>
        <dbReference type="EMBL" id="SVC14860.1"/>
    </source>
</evidence>
<sequence length="241" mass="27532">MTIFDIIVVFILGLFFMFSLFKGMIREVFSFLGYLTGYVLAINYNDELATMLQGMVTQEVMARIAGFAIIFIIVKIVIALIIFFAVKFILGLLGRLIRRFMDGSAVLSLPDRIFGGVLGIFKGLVVIAIIMFPLSLFEDTYQKVTQDSVLAPFFEQMVHFASQGSYERNLIDKIQKLSVDDIKDPFKQMDGLEKFTQEMNTKKDDLLKTVQDMMVKEKNQEDHTDEDKSKLNKLLNTLSKE</sequence>
<organism evidence="7">
    <name type="scientific">marine metagenome</name>
    <dbReference type="NCBI Taxonomy" id="408172"/>
    <lineage>
        <taxon>unclassified sequences</taxon>
        <taxon>metagenomes</taxon>
        <taxon>ecological metagenomes</taxon>
    </lineage>
</organism>
<proteinExistence type="predicted"/>
<feature type="transmembrane region" description="Helical" evidence="6">
    <location>
        <begin position="6"/>
        <end position="21"/>
    </location>
</feature>
<reference evidence="7" key="1">
    <citation type="submission" date="2018-05" db="EMBL/GenBank/DDBJ databases">
        <authorList>
            <person name="Lanie J.A."/>
            <person name="Ng W.-L."/>
            <person name="Kazmierczak K.M."/>
            <person name="Andrzejewski T.M."/>
            <person name="Davidsen T.M."/>
            <person name="Wayne K.J."/>
            <person name="Tettelin H."/>
            <person name="Glass J.I."/>
            <person name="Rusch D."/>
            <person name="Podicherti R."/>
            <person name="Tsui H.-C.T."/>
            <person name="Winkler M.E."/>
        </authorList>
    </citation>
    <scope>NUCLEOTIDE SEQUENCE</scope>
</reference>
<dbReference type="GO" id="GO:0016020">
    <property type="term" value="C:membrane"/>
    <property type="evidence" value="ECO:0007669"/>
    <property type="project" value="UniProtKB-SubCell"/>
</dbReference>
<feature type="compositionally biased region" description="Low complexity" evidence="5">
    <location>
        <begin position="232"/>
        <end position="241"/>
    </location>
</feature>
<evidence type="ECO:0000256" key="2">
    <source>
        <dbReference type="ARBA" id="ARBA00022692"/>
    </source>
</evidence>
<name>A0A382JRZ3_9ZZZZ</name>
<feature type="transmembrane region" description="Helical" evidence="6">
    <location>
        <begin position="64"/>
        <end position="93"/>
    </location>
</feature>
<feature type="region of interest" description="Disordered" evidence="5">
    <location>
        <begin position="218"/>
        <end position="241"/>
    </location>
</feature>
<feature type="transmembrane region" description="Helical" evidence="6">
    <location>
        <begin position="28"/>
        <end position="44"/>
    </location>
</feature>
<dbReference type="AlphaFoldDB" id="A0A382JRZ3"/>
<feature type="transmembrane region" description="Helical" evidence="6">
    <location>
        <begin position="113"/>
        <end position="137"/>
    </location>
</feature>
<keyword evidence="2 6" id="KW-0812">Transmembrane</keyword>
<evidence type="ECO:0000256" key="4">
    <source>
        <dbReference type="ARBA" id="ARBA00023136"/>
    </source>
</evidence>
<gene>
    <name evidence="7" type="ORF">METZ01_LOCUS267714</name>
</gene>
<dbReference type="Pfam" id="PF02674">
    <property type="entry name" value="Colicin_V"/>
    <property type="match status" value="1"/>
</dbReference>
<evidence type="ECO:0000256" key="5">
    <source>
        <dbReference type="SAM" id="MobiDB-lite"/>
    </source>
</evidence>
<evidence type="ECO:0000256" key="3">
    <source>
        <dbReference type="ARBA" id="ARBA00022989"/>
    </source>
</evidence>
<protein>
    <recommendedName>
        <fullName evidence="8">CvpA family protein</fullName>
    </recommendedName>
</protein>
<dbReference type="PANTHER" id="PTHR37306:SF1">
    <property type="entry name" value="COLICIN V PRODUCTION PROTEIN"/>
    <property type="match status" value="1"/>
</dbReference>
<dbReference type="InterPro" id="IPR003825">
    <property type="entry name" value="Colicin-V_CvpA"/>
</dbReference>
<dbReference type="GO" id="GO:0009403">
    <property type="term" value="P:toxin biosynthetic process"/>
    <property type="evidence" value="ECO:0007669"/>
    <property type="project" value="InterPro"/>
</dbReference>
<keyword evidence="4 6" id="KW-0472">Membrane</keyword>
<evidence type="ECO:0000256" key="6">
    <source>
        <dbReference type="SAM" id="Phobius"/>
    </source>
</evidence>
<accession>A0A382JRZ3</accession>
<dbReference type="EMBL" id="UINC01076060">
    <property type="protein sequence ID" value="SVC14860.1"/>
    <property type="molecule type" value="Genomic_DNA"/>
</dbReference>
<evidence type="ECO:0008006" key="8">
    <source>
        <dbReference type="Google" id="ProtNLM"/>
    </source>
</evidence>
<evidence type="ECO:0000256" key="1">
    <source>
        <dbReference type="ARBA" id="ARBA00004141"/>
    </source>
</evidence>
<feature type="compositionally biased region" description="Basic and acidic residues" evidence="5">
    <location>
        <begin position="218"/>
        <end position="230"/>
    </location>
</feature>
<keyword evidence="3 6" id="KW-1133">Transmembrane helix</keyword>